<evidence type="ECO:0000313" key="5">
    <source>
        <dbReference type="Proteomes" id="UP000557688"/>
    </source>
</evidence>
<feature type="transmembrane region" description="Helical" evidence="1">
    <location>
        <begin position="229"/>
        <end position="255"/>
    </location>
</feature>
<evidence type="ECO:0000313" key="3">
    <source>
        <dbReference type="EMBL" id="MBB3172500.1"/>
    </source>
</evidence>
<feature type="transmembrane region" description="Helical" evidence="1">
    <location>
        <begin position="267"/>
        <end position="289"/>
    </location>
</feature>
<dbReference type="CDD" id="cd04179">
    <property type="entry name" value="DPM_DPG-synthase_like"/>
    <property type="match status" value="1"/>
</dbReference>
<protein>
    <submittedName>
        <fullName evidence="3 4">Glycosyltransferase</fullName>
    </submittedName>
</protein>
<feature type="domain" description="Glycosyltransferase 2-like" evidence="2">
    <location>
        <begin position="9"/>
        <end position="159"/>
    </location>
</feature>
<keyword evidence="5" id="KW-1185">Reference proteome</keyword>
<dbReference type="Proteomes" id="UP000557688">
    <property type="component" value="Unassembled WGS sequence"/>
</dbReference>
<dbReference type="PANTHER" id="PTHR48090:SF7">
    <property type="entry name" value="RFBJ PROTEIN"/>
    <property type="match status" value="1"/>
</dbReference>
<gene>
    <name evidence="3" type="ORF">FHR90_000306</name>
    <name evidence="4" type="ORF">HUK83_10890</name>
</gene>
<dbReference type="EMBL" id="JABXXQ010000228">
    <property type="protein sequence ID" value="NVN30835.1"/>
    <property type="molecule type" value="Genomic_DNA"/>
</dbReference>
<reference evidence="3 5" key="2">
    <citation type="submission" date="2020-08" db="EMBL/GenBank/DDBJ databases">
        <title>Genomic Encyclopedia of Type Strains, Phase III (KMG-III): the genomes of soil and plant-associated and newly described type strains.</title>
        <authorList>
            <person name="Whitman W."/>
        </authorList>
    </citation>
    <scope>NUCLEOTIDE SEQUENCE [LARGE SCALE GENOMIC DNA]</scope>
    <source>
        <strain evidence="3 5">CECT 8088</strain>
    </source>
</reference>
<reference evidence="4 6" key="1">
    <citation type="submission" date="2020-06" db="EMBL/GenBank/DDBJ databases">
        <title>Description of novel acetic acid bacteria.</title>
        <authorList>
            <person name="Sombolestani A."/>
        </authorList>
    </citation>
    <scope>NUCLEOTIDE SEQUENCE [LARGE SCALE GENOMIC DNA]</scope>
    <source>
        <strain evidence="4 6">LMG 26838</strain>
    </source>
</reference>
<sequence>MSDYADVAVLVPCYNEEAAIGTVVRDFAAHLPGAAIYVYDNNSSDGTAEVARAAGAIVRREPLQGKGHVLRRMFSDIEAHIYVLVDGDSTYDAASAPAMVARLRDERLDMVNGARVTEIEAAYRRGHVLGNRVLSGLVAGIFGDRLRDLLSGYRVFSRRFVKSFPALAAGFETETELTVHALELSMPIAEIDTPYRERPPGSASKLSTYRDGFRILRTIVVLAKQERPFAFFGLIAAVLAVIGLGLAAPVVLTYLHTGLVPRLPTALLSTGLEVIACLSFFCGLVLDTVSRARLETKRLFYLQHSIESGRNAPGTAI</sequence>
<keyword evidence="1" id="KW-0472">Membrane</keyword>
<evidence type="ECO:0000313" key="6">
    <source>
        <dbReference type="Proteomes" id="UP000565205"/>
    </source>
</evidence>
<organism evidence="4 6">
    <name type="scientific">Endobacter medicaginis</name>
    <dbReference type="NCBI Taxonomy" id="1181271"/>
    <lineage>
        <taxon>Bacteria</taxon>
        <taxon>Pseudomonadati</taxon>
        <taxon>Pseudomonadota</taxon>
        <taxon>Alphaproteobacteria</taxon>
        <taxon>Acetobacterales</taxon>
        <taxon>Acetobacteraceae</taxon>
        <taxon>Endobacter</taxon>
    </lineage>
</organism>
<dbReference type="EMBL" id="JACHXV010000001">
    <property type="protein sequence ID" value="MBB3172500.1"/>
    <property type="molecule type" value="Genomic_DNA"/>
</dbReference>
<keyword evidence="1" id="KW-0812">Transmembrane</keyword>
<dbReference type="InterPro" id="IPR050256">
    <property type="entry name" value="Glycosyltransferase_2"/>
</dbReference>
<dbReference type="InterPro" id="IPR001173">
    <property type="entry name" value="Glyco_trans_2-like"/>
</dbReference>
<proteinExistence type="predicted"/>
<dbReference type="SUPFAM" id="SSF53448">
    <property type="entry name" value="Nucleotide-diphospho-sugar transferases"/>
    <property type="match status" value="1"/>
</dbReference>
<dbReference type="AlphaFoldDB" id="A0A850NTW2"/>
<evidence type="ECO:0000313" key="4">
    <source>
        <dbReference type="EMBL" id="NVN30835.1"/>
    </source>
</evidence>
<dbReference type="GO" id="GO:0016740">
    <property type="term" value="F:transferase activity"/>
    <property type="evidence" value="ECO:0007669"/>
    <property type="project" value="UniProtKB-KW"/>
</dbReference>
<name>A0A850NTW2_9PROT</name>
<keyword evidence="1" id="KW-1133">Transmembrane helix</keyword>
<accession>A0A850NTW2</accession>
<dbReference type="Pfam" id="PF00535">
    <property type="entry name" value="Glycos_transf_2"/>
    <property type="match status" value="1"/>
</dbReference>
<evidence type="ECO:0000259" key="2">
    <source>
        <dbReference type="Pfam" id="PF00535"/>
    </source>
</evidence>
<evidence type="ECO:0000256" key="1">
    <source>
        <dbReference type="SAM" id="Phobius"/>
    </source>
</evidence>
<dbReference type="PANTHER" id="PTHR48090">
    <property type="entry name" value="UNDECAPRENYL-PHOSPHATE 4-DEOXY-4-FORMAMIDO-L-ARABINOSE TRANSFERASE-RELATED"/>
    <property type="match status" value="1"/>
</dbReference>
<dbReference type="Gene3D" id="3.90.550.10">
    <property type="entry name" value="Spore Coat Polysaccharide Biosynthesis Protein SpsA, Chain A"/>
    <property type="match status" value="1"/>
</dbReference>
<keyword evidence="4" id="KW-0808">Transferase</keyword>
<dbReference type="RefSeq" id="WP_176624690.1">
    <property type="nucleotide sequence ID" value="NZ_JABXXQ010000228.1"/>
</dbReference>
<dbReference type="Proteomes" id="UP000565205">
    <property type="component" value="Unassembled WGS sequence"/>
</dbReference>
<dbReference type="InterPro" id="IPR029044">
    <property type="entry name" value="Nucleotide-diphossugar_trans"/>
</dbReference>
<comment type="caution">
    <text evidence="4">The sequence shown here is derived from an EMBL/GenBank/DDBJ whole genome shotgun (WGS) entry which is preliminary data.</text>
</comment>